<evidence type="ECO:0000256" key="1">
    <source>
        <dbReference type="SAM" id="MobiDB-lite"/>
    </source>
</evidence>
<dbReference type="Proteomes" id="UP000624709">
    <property type="component" value="Unassembled WGS sequence"/>
</dbReference>
<dbReference type="EMBL" id="BOMS01000156">
    <property type="protein sequence ID" value="GIE72718.1"/>
    <property type="molecule type" value="Genomic_DNA"/>
</dbReference>
<protein>
    <submittedName>
        <fullName evidence="2">Uncharacterized protein</fullName>
    </submittedName>
</protein>
<evidence type="ECO:0000313" key="3">
    <source>
        <dbReference type="Proteomes" id="UP000624709"/>
    </source>
</evidence>
<feature type="compositionally biased region" description="Low complexity" evidence="1">
    <location>
        <begin position="1"/>
        <end position="15"/>
    </location>
</feature>
<name>A0ABQ4BPY0_9ACTN</name>
<sequence>MHGAAPVAEPPASAERLVAHAGRVRSAAEGNGRNSGAEVVPKGKRPEPRRTGKRPDRLDPMVKIGLRPPG</sequence>
<evidence type="ECO:0000313" key="2">
    <source>
        <dbReference type="EMBL" id="GIE72718.1"/>
    </source>
</evidence>
<proteinExistence type="predicted"/>
<comment type="caution">
    <text evidence="2">The sequence shown here is derived from an EMBL/GenBank/DDBJ whole genome shotgun (WGS) entry which is preliminary data.</text>
</comment>
<accession>A0ABQ4BPY0</accession>
<feature type="compositionally biased region" description="Basic and acidic residues" evidence="1">
    <location>
        <begin position="44"/>
        <end position="60"/>
    </location>
</feature>
<gene>
    <name evidence="2" type="ORF">Apa02nite_088260</name>
</gene>
<feature type="region of interest" description="Disordered" evidence="1">
    <location>
        <begin position="1"/>
        <end position="70"/>
    </location>
</feature>
<organism evidence="2 3">
    <name type="scientific">Actinoplanes palleronii</name>
    <dbReference type="NCBI Taxonomy" id="113570"/>
    <lineage>
        <taxon>Bacteria</taxon>
        <taxon>Bacillati</taxon>
        <taxon>Actinomycetota</taxon>
        <taxon>Actinomycetes</taxon>
        <taxon>Micromonosporales</taxon>
        <taxon>Micromonosporaceae</taxon>
        <taxon>Actinoplanes</taxon>
    </lineage>
</organism>
<keyword evidence="3" id="KW-1185">Reference proteome</keyword>
<reference evidence="2 3" key="1">
    <citation type="submission" date="2021-01" db="EMBL/GenBank/DDBJ databases">
        <title>Whole genome shotgun sequence of Actinoplanes palleronii NBRC 14916.</title>
        <authorList>
            <person name="Komaki H."/>
            <person name="Tamura T."/>
        </authorList>
    </citation>
    <scope>NUCLEOTIDE SEQUENCE [LARGE SCALE GENOMIC DNA]</scope>
    <source>
        <strain evidence="2 3">NBRC 14916</strain>
    </source>
</reference>